<feature type="domain" description="RNA polymerase Rpb1" evidence="1">
    <location>
        <begin position="1"/>
        <end position="73"/>
    </location>
</feature>
<gene>
    <name evidence="2" type="ORF">SMN809_LOCUS51883</name>
</gene>
<accession>A0A8S3CDT3</accession>
<dbReference type="GO" id="GO:0003677">
    <property type="term" value="F:DNA binding"/>
    <property type="evidence" value="ECO:0007669"/>
    <property type="project" value="InterPro"/>
</dbReference>
<name>A0A8S3CDT3_9BILA</name>
<dbReference type="Gene3D" id="3.30.1360.140">
    <property type="match status" value="1"/>
</dbReference>
<evidence type="ECO:0000313" key="3">
    <source>
        <dbReference type="Proteomes" id="UP000676336"/>
    </source>
</evidence>
<dbReference type="AlphaFoldDB" id="A0A8S3CDT3"/>
<reference evidence="2" key="1">
    <citation type="submission" date="2021-02" db="EMBL/GenBank/DDBJ databases">
        <authorList>
            <person name="Nowell W R."/>
        </authorList>
    </citation>
    <scope>NUCLEOTIDE SEQUENCE</scope>
</reference>
<organism evidence="2 3">
    <name type="scientific">Rotaria magnacalcarata</name>
    <dbReference type="NCBI Taxonomy" id="392030"/>
    <lineage>
        <taxon>Eukaryota</taxon>
        <taxon>Metazoa</taxon>
        <taxon>Spiralia</taxon>
        <taxon>Gnathifera</taxon>
        <taxon>Rotifera</taxon>
        <taxon>Eurotatoria</taxon>
        <taxon>Bdelloidea</taxon>
        <taxon>Philodinida</taxon>
        <taxon>Philodinidae</taxon>
        <taxon>Rotaria</taxon>
    </lineage>
</organism>
<feature type="non-terminal residue" evidence="2">
    <location>
        <position position="1"/>
    </location>
</feature>
<dbReference type="Pfam" id="PF04990">
    <property type="entry name" value="RNA_pol_Rpb1_7"/>
    <property type="match status" value="1"/>
</dbReference>
<comment type="caution">
    <text evidence="2">The sequence shown here is derived from an EMBL/GenBank/DDBJ whole genome shotgun (WGS) entry which is preliminary data.</text>
</comment>
<feature type="non-terminal residue" evidence="2">
    <location>
        <position position="80"/>
    </location>
</feature>
<sequence>SMEQISEKICQGFGGCLNVIFNDDNAEKLVLRIGTVDQTKSSMTDESEDTTRMDDDTFLRCLKSSMLSDLALQGIEAISK</sequence>
<protein>
    <recommendedName>
        <fullName evidence="1">RNA polymerase Rpb1 domain-containing protein</fullName>
    </recommendedName>
</protein>
<dbReference type="Proteomes" id="UP000676336">
    <property type="component" value="Unassembled WGS sequence"/>
</dbReference>
<dbReference type="GO" id="GO:0006351">
    <property type="term" value="P:DNA-templated transcription"/>
    <property type="evidence" value="ECO:0007669"/>
    <property type="project" value="InterPro"/>
</dbReference>
<dbReference type="EMBL" id="CAJOBI010174936">
    <property type="protein sequence ID" value="CAF4903806.1"/>
    <property type="molecule type" value="Genomic_DNA"/>
</dbReference>
<evidence type="ECO:0000259" key="1">
    <source>
        <dbReference type="Pfam" id="PF04990"/>
    </source>
</evidence>
<evidence type="ECO:0000313" key="2">
    <source>
        <dbReference type="EMBL" id="CAF4903806.1"/>
    </source>
</evidence>
<dbReference type="InterPro" id="IPR007073">
    <property type="entry name" value="RNA_pol_Rpb1_7"/>
</dbReference>
<dbReference type="InterPro" id="IPR038593">
    <property type="entry name" value="RNA_pol_Rpb1_7_sf"/>
</dbReference>
<dbReference type="GO" id="GO:0003899">
    <property type="term" value="F:DNA-directed RNA polymerase activity"/>
    <property type="evidence" value="ECO:0007669"/>
    <property type="project" value="InterPro"/>
</dbReference>
<proteinExistence type="predicted"/>